<evidence type="ECO:0000313" key="3">
    <source>
        <dbReference type="Proteomes" id="UP000292580"/>
    </source>
</evidence>
<dbReference type="EMBL" id="PGCL01000003">
    <property type="protein sequence ID" value="TAJ44202.1"/>
    <property type="molecule type" value="Genomic_DNA"/>
</dbReference>
<name>A0A483CNL4_9EURY</name>
<protein>
    <submittedName>
        <fullName evidence="2">Uncharacterized protein</fullName>
    </submittedName>
</protein>
<dbReference type="Proteomes" id="UP000292580">
    <property type="component" value="Unassembled WGS sequence"/>
</dbReference>
<proteinExistence type="predicted"/>
<keyword evidence="1" id="KW-1133">Transmembrane helix</keyword>
<gene>
    <name evidence="2" type="ORF">CUJ86_09260</name>
</gene>
<evidence type="ECO:0000313" key="2">
    <source>
        <dbReference type="EMBL" id="TAJ44202.1"/>
    </source>
</evidence>
<reference evidence="2 3" key="1">
    <citation type="submission" date="2017-11" db="EMBL/GenBank/DDBJ databases">
        <title>Isolation and Characterization of Methanofollis Species from Methane Seep Offshore SW Taiwan.</title>
        <authorList>
            <person name="Teng N.-H."/>
            <person name="Lai M.-C."/>
            <person name="Chen S.-C."/>
        </authorList>
    </citation>
    <scope>NUCLEOTIDE SEQUENCE [LARGE SCALE GENOMIC DNA]</scope>
    <source>
        <strain evidence="2 3">FWC-SCC2</strain>
    </source>
</reference>
<keyword evidence="1" id="KW-0812">Transmembrane</keyword>
<dbReference type="AlphaFoldDB" id="A0A483CNL4"/>
<accession>A0A483CNL4</accession>
<keyword evidence="1" id="KW-0472">Membrane</keyword>
<keyword evidence="3" id="KW-1185">Reference proteome</keyword>
<feature type="transmembrane region" description="Helical" evidence="1">
    <location>
        <begin position="345"/>
        <end position="365"/>
    </location>
</feature>
<dbReference type="OrthoDB" id="107460at2157"/>
<evidence type="ECO:0000256" key="1">
    <source>
        <dbReference type="SAM" id="Phobius"/>
    </source>
</evidence>
<sequence length="375" mass="40492">MKNGFKFLIGCVFALCLIGAASASVNYGLAKTPDVNPASGDLSPGQHVTVGLVLDLKESGDLSFPDDHYLEFFSELDAIRWSYNIEVDGIGIFSQPRSSSSRYLYLDGWDLAYKSDSDVSVKVTVEGNAPTVTSTQQKVLVRIHQLDKDDDVVEDSEYILKRTVVNPADVQTNIGTAANRLNALKADIDGKTAMGVDTTEATAKYEEAKAAINSASATSDYAAAQNYLTTANAAMDASETALSRSWAQKEINDAQTAINEIDGIISYFQVNRSMSTDQRVMSLVSQRDIAAQELSGANDKMNAQDYDAARIKAEEADQKANATLNTAKALKEEIGEGFSLNLGSLPIYIGAGILIVLVIGGVLYLRNKRKWDELG</sequence>
<comment type="caution">
    <text evidence="2">The sequence shown here is derived from an EMBL/GenBank/DDBJ whole genome shotgun (WGS) entry which is preliminary data.</text>
</comment>
<organism evidence="2 3">
    <name type="scientific">Methanofollis fontis</name>
    <dbReference type="NCBI Taxonomy" id="2052832"/>
    <lineage>
        <taxon>Archaea</taxon>
        <taxon>Methanobacteriati</taxon>
        <taxon>Methanobacteriota</taxon>
        <taxon>Stenosarchaea group</taxon>
        <taxon>Methanomicrobia</taxon>
        <taxon>Methanomicrobiales</taxon>
        <taxon>Methanomicrobiaceae</taxon>
        <taxon>Methanofollis</taxon>
    </lineage>
</organism>
<dbReference type="RefSeq" id="WP_130647273.1">
    <property type="nucleotide sequence ID" value="NZ_PGCL01000003.1"/>
</dbReference>